<feature type="region of interest" description="Disordered" evidence="1">
    <location>
        <begin position="313"/>
        <end position="339"/>
    </location>
</feature>
<feature type="domain" description="DUF58" evidence="2">
    <location>
        <begin position="202"/>
        <end position="317"/>
    </location>
</feature>
<gene>
    <name evidence="3" type="ORF">CP557_09395</name>
</gene>
<name>A0A2A5QV67_9EURY</name>
<accession>A0A2A5QV67</accession>
<reference evidence="3 4" key="1">
    <citation type="submission" date="2017-09" db="EMBL/GenBank/DDBJ databases">
        <title>Genome sequences of Natrinema ejinorence JCM 13890T.</title>
        <authorList>
            <person name="Roh S.W."/>
            <person name="Kim Y.B."/>
            <person name="Kim J.Y."/>
        </authorList>
    </citation>
    <scope>NUCLEOTIDE SEQUENCE [LARGE SCALE GENOMIC DNA]</scope>
    <source>
        <strain evidence="3 4">JCM 13890</strain>
    </source>
</reference>
<dbReference type="PANTHER" id="PTHR33608:SF6">
    <property type="entry name" value="BLL2464 PROTEIN"/>
    <property type="match status" value="1"/>
</dbReference>
<dbReference type="Proteomes" id="UP000219689">
    <property type="component" value="Unassembled WGS sequence"/>
</dbReference>
<dbReference type="EMBL" id="NXNI01000001">
    <property type="protein sequence ID" value="PCR90704.1"/>
    <property type="molecule type" value="Genomic_DNA"/>
</dbReference>
<evidence type="ECO:0000313" key="3">
    <source>
        <dbReference type="EMBL" id="PCR90704.1"/>
    </source>
</evidence>
<keyword evidence="4" id="KW-1185">Reference proteome</keyword>
<dbReference type="OrthoDB" id="31512at2157"/>
<dbReference type="PANTHER" id="PTHR33608">
    <property type="entry name" value="BLL2464 PROTEIN"/>
    <property type="match status" value="1"/>
</dbReference>
<organism evidence="3 4">
    <name type="scientific">Natrinema ejinorense</name>
    <dbReference type="NCBI Taxonomy" id="373386"/>
    <lineage>
        <taxon>Archaea</taxon>
        <taxon>Methanobacteriati</taxon>
        <taxon>Methanobacteriota</taxon>
        <taxon>Stenosarchaea group</taxon>
        <taxon>Halobacteria</taxon>
        <taxon>Halobacteriales</taxon>
        <taxon>Natrialbaceae</taxon>
        <taxon>Natrinema</taxon>
    </lineage>
</organism>
<dbReference type="InterPro" id="IPR002881">
    <property type="entry name" value="DUF58"/>
</dbReference>
<comment type="caution">
    <text evidence="3">The sequence shown here is derived from an EMBL/GenBank/DDBJ whole genome shotgun (WGS) entry which is preliminary data.</text>
</comment>
<protein>
    <submittedName>
        <fullName evidence="3">DUF58 domain-containing protein</fullName>
    </submittedName>
</protein>
<sequence>MSETATERPTNRWAGVDAVAWAAAAVGLLAREPGVLLLAAVGVVFAAYARLGTQPEPEIRMTRELDDRTPTPGQHVTVRLTVENRGNRLLPDVRIVDGVPTALDVPEGSPHLGTVLHAGESLTHTYTIRAERGTHEFDPVRVVCRSFNGAYETALREPVETTLTCSPSMDGSSEPPLRRLVSHYGGQIPTDSGGSGTEFYGVRDYRPGDRVNRIDWARRARTGELTTLDFREERMATALLFVDARPPAYVGVRDDATGTHAVEWSVRAAGEIFAGLLDAGNRAGITAVGSEFVWLGPSAGETHRQRARDLLATNPTLSSSPPRERIRTHRLSTPSPEVDRQTALQLRRLEVYLPDDAQVLFCSPLADDAAVTIARRLQAAGTAVTVVSPDVTDRKTLGARVARLYRKERIQTLQRANVRVIDCQMSEPLAVAFERAEEGWQ</sequence>
<dbReference type="RefSeq" id="WP_097379652.1">
    <property type="nucleotide sequence ID" value="NZ_NXNI01000001.1"/>
</dbReference>
<dbReference type="Pfam" id="PF01882">
    <property type="entry name" value="DUF58"/>
    <property type="match status" value="1"/>
</dbReference>
<evidence type="ECO:0000256" key="1">
    <source>
        <dbReference type="SAM" id="MobiDB-lite"/>
    </source>
</evidence>
<evidence type="ECO:0000313" key="4">
    <source>
        <dbReference type="Proteomes" id="UP000219689"/>
    </source>
</evidence>
<evidence type="ECO:0000259" key="2">
    <source>
        <dbReference type="Pfam" id="PF01882"/>
    </source>
</evidence>
<proteinExistence type="predicted"/>
<dbReference type="AlphaFoldDB" id="A0A2A5QV67"/>